<dbReference type="Gene3D" id="3.60.21.70">
    <property type="entry name" value="PhoD-like phosphatase"/>
    <property type="match status" value="1"/>
</dbReference>
<feature type="compositionally biased region" description="Gly residues" evidence="1">
    <location>
        <begin position="365"/>
        <end position="375"/>
    </location>
</feature>
<evidence type="ECO:0000313" key="4">
    <source>
        <dbReference type="Proteomes" id="UP000183809"/>
    </source>
</evidence>
<feature type="domain" description="PhoD-like phosphatase" evidence="2">
    <location>
        <begin position="771"/>
        <end position="1031"/>
    </location>
</feature>
<dbReference type="Proteomes" id="UP000183809">
    <property type="component" value="Unassembled WGS sequence"/>
</dbReference>
<feature type="compositionally biased region" description="Gly residues" evidence="1">
    <location>
        <begin position="1469"/>
        <end position="1480"/>
    </location>
</feature>
<feature type="compositionally biased region" description="Polar residues" evidence="1">
    <location>
        <begin position="256"/>
        <end position="268"/>
    </location>
</feature>
<feature type="compositionally biased region" description="Pro residues" evidence="1">
    <location>
        <begin position="1200"/>
        <end position="1216"/>
    </location>
</feature>
<evidence type="ECO:0000259" key="2">
    <source>
        <dbReference type="Pfam" id="PF19050"/>
    </source>
</evidence>
<evidence type="ECO:0000256" key="1">
    <source>
        <dbReference type="SAM" id="MobiDB-lite"/>
    </source>
</evidence>
<feature type="compositionally biased region" description="Polar residues" evidence="1">
    <location>
        <begin position="1296"/>
        <end position="1309"/>
    </location>
</feature>
<protein>
    <submittedName>
        <fullName evidence="3">Metallo-dependent phosphatase</fullName>
    </submittedName>
</protein>
<keyword evidence="4" id="KW-1185">Reference proteome</keyword>
<feature type="region of interest" description="Disordered" evidence="1">
    <location>
        <begin position="688"/>
        <end position="719"/>
    </location>
</feature>
<feature type="region of interest" description="Disordered" evidence="1">
    <location>
        <begin position="1194"/>
        <end position="1322"/>
    </location>
</feature>
<feature type="compositionally biased region" description="Low complexity" evidence="1">
    <location>
        <begin position="1531"/>
        <end position="1541"/>
    </location>
</feature>
<dbReference type="GeneID" id="31015106"/>
<dbReference type="PANTHER" id="PTHR46689:SF1">
    <property type="entry name" value="PHOD-LIKE PHOSPHATASE DOMAIN-CONTAINING PROTEIN"/>
    <property type="match status" value="1"/>
</dbReference>
<dbReference type="EMBL" id="MNUE01000035">
    <property type="protein sequence ID" value="OJD32847.1"/>
    <property type="molecule type" value="Genomic_DNA"/>
</dbReference>
<feature type="compositionally biased region" description="Polar residues" evidence="1">
    <location>
        <begin position="1275"/>
        <end position="1284"/>
    </location>
</feature>
<feature type="compositionally biased region" description="Basic and acidic residues" evidence="1">
    <location>
        <begin position="1254"/>
        <end position="1274"/>
    </location>
</feature>
<evidence type="ECO:0000313" key="3">
    <source>
        <dbReference type="EMBL" id="OJD32847.1"/>
    </source>
</evidence>
<name>A0A1J9RWY0_9PEZI</name>
<feature type="compositionally biased region" description="Basic and acidic residues" evidence="1">
    <location>
        <begin position="690"/>
        <end position="705"/>
    </location>
</feature>
<gene>
    <name evidence="3" type="ORF">BKCO1_3500094</name>
</gene>
<dbReference type="InterPro" id="IPR029052">
    <property type="entry name" value="Metallo-depent_PP-like"/>
</dbReference>
<dbReference type="InterPro" id="IPR018946">
    <property type="entry name" value="PhoD-like_MPP"/>
</dbReference>
<feature type="compositionally biased region" description="Basic and acidic residues" evidence="1">
    <location>
        <begin position="203"/>
        <end position="224"/>
    </location>
</feature>
<feature type="compositionally biased region" description="Gly residues" evidence="1">
    <location>
        <begin position="1445"/>
        <end position="1455"/>
    </location>
</feature>
<feature type="compositionally biased region" description="Basic residues" evidence="1">
    <location>
        <begin position="1656"/>
        <end position="1665"/>
    </location>
</feature>
<reference evidence="3 4" key="1">
    <citation type="submission" date="2016-10" db="EMBL/GenBank/DDBJ databases">
        <title>Proteomics and genomics reveal pathogen-plant mechanisms compatible with a hemibiotrophic lifestyle of Diplodia corticola.</title>
        <authorList>
            <person name="Fernandes I."/>
            <person name="De Jonge R."/>
            <person name="Van De Peer Y."/>
            <person name="Devreese B."/>
            <person name="Alves A."/>
            <person name="Esteves A.C."/>
        </authorList>
    </citation>
    <scope>NUCLEOTIDE SEQUENCE [LARGE SCALE GENOMIC DNA]</scope>
    <source>
        <strain evidence="3 4">CBS 112549</strain>
    </source>
</reference>
<dbReference type="PANTHER" id="PTHR46689">
    <property type="entry name" value="MEMBRANE PROTEIN, PUTATIVE-RELATED"/>
    <property type="match status" value="1"/>
</dbReference>
<dbReference type="Pfam" id="PF19050">
    <property type="entry name" value="PhoD_2"/>
    <property type="match status" value="2"/>
</dbReference>
<proteinExistence type="predicted"/>
<organism evidence="3 4">
    <name type="scientific">Diplodia corticola</name>
    <dbReference type="NCBI Taxonomy" id="236234"/>
    <lineage>
        <taxon>Eukaryota</taxon>
        <taxon>Fungi</taxon>
        <taxon>Dikarya</taxon>
        <taxon>Ascomycota</taxon>
        <taxon>Pezizomycotina</taxon>
        <taxon>Dothideomycetes</taxon>
        <taxon>Dothideomycetes incertae sedis</taxon>
        <taxon>Botryosphaeriales</taxon>
        <taxon>Botryosphaeriaceae</taxon>
        <taxon>Diplodia</taxon>
    </lineage>
</organism>
<dbReference type="RefSeq" id="XP_020129107.1">
    <property type="nucleotide sequence ID" value="XM_020274845.1"/>
</dbReference>
<feature type="compositionally biased region" description="Basic and acidic residues" evidence="1">
    <location>
        <begin position="1610"/>
        <end position="1624"/>
    </location>
</feature>
<dbReference type="InterPro" id="IPR038607">
    <property type="entry name" value="PhoD-like_sf"/>
</dbReference>
<feature type="compositionally biased region" description="Basic and acidic residues" evidence="1">
    <location>
        <begin position="417"/>
        <end position="428"/>
    </location>
</feature>
<feature type="compositionally biased region" description="Low complexity" evidence="1">
    <location>
        <begin position="152"/>
        <end position="167"/>
    </location>
</feature>
<feature type="compositionally biased region" description="Acidic residues" evidence="1">
    <location>
        <begin position="1625"/>
        <end position="1636"/>
    </location>
</feature>
<dbReference type="OrthoDB" id="9999821at2759"/>
<feature type="compositionally biased region" description="Basic and acidic residues" evidence="1">
    <location>
        <begin position="330"/>
        <end position="342"/>
    </location>
</feature>
<feature type="compositionally biased region" description="Basic and acidic residues" evidence="1">
    <location>
        <begin position="275"/>
        <end position="284"/>
    </location>
</feature>
<dbReference type="SUPFAM" id="SSF56300">
    <property type="entry name" value="Metallo-dependent phosphatases"/>
    <property type="match status" value="1"/>
</dbReference>
<accession>A0A1J9RWY0</accession>
<comment type="caution">
    <text evidence="3">The sequence shown here is derived from an EMBL/GenBank/DDBJ whole genome shotgun (WGS) entry which is preliminary data.</text>
</comment>
<dbReference type="CDD" id="cd07389">
    <property type="entry name" value="MPP_PhoD"/>
    <property type="match status" value="1"/>
</dbReference>
<feature type="compositionally biased region" description="Pro residues" evidence="1">
    <location>
        <begin position="1561"/>
        <end position="1574"/>
    </location>
</feature>
<dbReference type="STRING" id="236234.A0A1J9RWY0"/>
<dbReference type="GO" id="GO:0016020">
    <property type="term" value="C:membrane"/>
    <property type="evidence" value="ECO:0007669"/>
    <property type="project" value="TreeGrafter"/>
</dbReference>
<feature type="compositionally biased region" description="Basic and acidic residues" evidence="1">
    <location>
        <begin position="1643"/>
        <end position="1655"/>
    </location>
</feature>
<sequence>MDPRPRRNSGSYPPAGYDPHQASSYRRHAKQPQPQPQPQPGYALATNPPEPYPEEIEYARDYPPQPQNGSNSQRRRRSHSNQPVRNGQPLPAQDAPRGPPVAYKEQYTGSYAAPARSRSHKRYEPAPAAVRRNQPAPPGVQQQSSSSRVYDPSPTTPAATTPISPTTDFSERSSSGTAGVQRGRSGSVSHRSPLQKLEGALDDISKEERRARMLEAEAAAQERKAGKRGSVQKASAAVAQPRHASGPAQAAPAPQRTASGKRNFSLPTSGLVEPRQAEKPKVEFSEPWQEVPRQDQGSQRRARVPQYEGPIDTQMKRSSQVDPDVARSTSYRDRSARVESTHSRQNSYSRGNGAPLSAGAIGAAAGAGIGVGAAGDRGYQGQEQPAVGRSNSRKLQKRAQPDVYQQQGNRDAAAMPDSHRQLQSDRTGHAQGSRAAARSQPQDPLPAEAVRNPGPGPKYQVPPQTVNAQRAHDQLAFEREDSHLPSAPEQSHNHHFSDMFHRHHHEERRYASSQPLEEWKTAEAATLAAEDLNIDGAEKDGDSKMPWWEKRNAQHRRSSGPGMAQADGVYEEPPGQTHFTPPLYIKCGPLLRYCGMTRETRMGRSDKWTWRGSVMIVTIDQHSSYERRPALRLFLQPKDLLPPPPAQLDESTGQKLASEYVDPLAGEIKMSRTGKTLYVKPVEDLQEEADLSRREDDSGLYEESKSASNHTSRIRKKDGEKCGKYREVKGVRLYAERGVTFWRFNLEVELGNTQARVAYRINKGPAIGFWVPARGETMNIMFHSCNGFSLSVNPHEFCGPDPLWRDVLNNHQTRPFHVMIGGGDQIYNDAATRQTNYFRDWLGTKNAVHKHSAEFSDEMQNELEEFYLNRYAMWFSQGFFGMANSQIPMINMWDDHDIIDGFGSYPHHFMRNAVFCGLGAVAFKYYMLFQHQSLPDETEIDEPSWLLGAAPGPYIDQLSRSVFMFLGKNVAFVGLDCRTERMRDEILSAETYYRVFDRCRKEIIEGDTKHLIVLLGVPIAYPRLNFLENVLTSRIMDPVKALGRTGMLGGFVNKFDGGVEILDDLDDHWTAKHHKAERNWFIQELQELAADKSVRITILGGDVHLAAVGQFYSNKKLGIPKDRDHRYMPNVISSAIVNTPPPELMGDILNKRNKVHHLDADTDEDMIPMFPHDVDGKPRNNHHLLPRRNWCSIREYQPGSTPPPTPPTRTPSPVMQPPKLTRSLSLTRSDFRPGNLVRRLSKREKGPPVAFFNRDSHGGRRGSSAEDFGHRRQSSDSQTPSGYHTPQRAATMGMANRSTESYDQRQASMTDAPRPNLFHRRPTGLSIKAARKGGAFAEDDPDNPDLNAINLENGLDVVLNLEVSQKDPAGITTPYRLLVPALYYEGPPDENVLSERRPSSGGLKSFFSIRRKKKKDFEEDEYYDSRSPSPTASEEAAIEELSQVGGYGGRRGSGGGPPPPPPQDRRSGRGGNGHDYGGDGAQYQPRGGSGQYVPPPVATQSQGNYPVQPRTIAPVMYDSPPRTNSMRHQQQHAQQQQQQQQPPSPIVQYGNEPVPSSRRPLPQPRGGPPPPLPPVDTAAGMGDRRYAPRDLPQTPPTAIPREMSGARDGGGVRRESGRRDSRYYDDDDEELSDEDSLGSFRSYGEKRPGGKDVGGKKKKKWMVWR</sequence>
<feature type="region of interest" description="Disordered" evidence="1">
    <location>
        <begin position="1417"/>
        <end position="1665"/>
    </location>
</feature>
<feature type="region of interest" description="Disordered" evidence="1">
    <location>
        <begin position="1"/>
        <end position="475"/>
    </location>
</feature>
<feature type="compositionally biased region" description="Polar residues" evidence="1">
    <location>
        <begin position="172"/>
        <end position="192"/>
    </location>
</feature>
<dbReference type="InterPro" id="IPR043904">
    <property type="entry name" value="PhoD_2-like"/>
</dbReference>
<feature type="domain" description="PhoD-like phosphatase" evidence="2">
    <location>
        <begin position="1039"/>
        <end position="1199"/>
    </location>
</feature>